<accession>A0A7R8X7G4</accession>
<evidence type="ECO:0000259" key="7">
    <source>
        <dbReference type="PROSITE" id="PS51545"/>
    </source>
</evidence>
<dbReference type="Gene3D" id="1.10.1070.11">
    <property type="entry name" value="Phosphatidylinositol 3-/4-kinase, catalytic domain"/>
    <property type="match status" value="1"/>
</dbReference>
<evidence type="ECO:0000256" key="5">
    <source>
        <dbReference type="SAM" id="MobiDB-lite"/>
    </source>
</evidence>
<dbReference type="PROSITE" id="PS00915">
    <property type="entry name" value="PI3_4_KINASE_1"/>
    <property type="match status" value="1"/>
</dbReference>
<dbReference type="FunFam" id="1.25.40.70:FF:000011">
    <property type="entry name" value="Phosphatidylinositol 4-kinase alpha"/>
    <property type="match status" value="1"/>
</dbReference>
<dbReference type="SUPFAM" id="SSF56112">
    <property type="entry name" value="Protein kinase-like (PK-like)"/>
    <property type="match status" value="1"/>
</dbReference>
<dbReference type="OrthoDB" id="10264149at2759"/>
<keyword evidence="3" id="KW-0808">Transferase</keyword>
<dbReference type="SMART" id="SM00145">
    <property type="entry name" value="PI3Ka"/>
    <property type="match status" value="1"/>
</dbReference>
<evidence type="ECO:0000313" key="9">
    <source>
        <dbReference type="Proteomes" id="UP000677054"/>
    </source>
</evidence>
<dbReference type="InterPro" id="IPR042236">
    <property type="entry name" value="PI3K_accessory_sf"/>
</dbReference>
<organism evidence="8">
    <name type="scientific">Darwinula stevensoni</name>
    <dbReference type="NCBI Taxonomy" id="69355"/>
    <lineage>
        <taxon>Eukaryota</taxon>
        <taxon>Metazoa</taxon>
        <taxon>Ecdysozoa</taxon>
        <taxon>Arthropoda</taxon>
        <taxon>Crustacea</taxon>
        <taxon>Oligostraca</taxon>
        <taxon>Ostracoda</taxon>
        <taxon>Podocopa</taxon>
        <taxon>Podocopida</taxon>
        <taxon>Darwinulocopina</taxon>
        <taxon>Darwinuloidea</taxon>
        <taxon>Darwinulidae</taxon>
        <taxon>Darwinula</taxon>
    </lineage>
</organism>
<gene>
    <name evidence="8" type="ORF">DSTB1V02_LOCUS1965</name>
</gene>
<protein>
    <recommendedName>
        <fullName evidence="2">1-phosphatidylinositol 4-kinase</fullName>
        <ecNumber evidence="2">2.7.1.67</ecNumber>
    </recommendedName>
</protein>
<dbReference type="InterPro" id="IPR018936">
    <property type="entry name" value="PI3/4_kinase_CS"/>
</dbReference>
<dbReference type="Proteomes" id="UP000677054">
    <property type="component" value="Unassembled WGS sequence"/>
</dbReference>
<dbReference type="Pfam" id="PF19274">
    <property type="entry name" value="PI4K_N"/>
    <property type="match status" value="3"/>
</dbReference>
<proteinExistence type="inferred from homology"/>
<comment type="similarity">
    <text evidence="1">Belongs to the PI3/PI4-kinase family. Type III PI4K subfamily.</text>
</comment>
<feature type="region of interest" description="Disordered" evidence="5">
    <location>
        <begin position="1509"/>
        <end position="1528"/>
    </location>
</feature>
<sequence length="2145" mass="239169">MALDGTSFFYAASLRLARSLAKLSPAPWDKVESGLLSRCPRENQHGTSITQRGQDAVVALGIYFLESSLQHRDKIIPYLLELLQLLPKATWKDEVKYYPSDRIPVVERFSFCLNTLLSDVAARCEDWREKIIDAQIEGLATYCNAIASAMSPSPAMKMMPAKVSLCKVTVPLLLGLCRSMGRGCGTESPLLCHLFPPPPLTSTFPSPEALAALPLRKDSRKPSNLPSFGKFRPIIPRSLSGNFPPYDIPSIATSESGTQVRTFTRSSAAELEHPRASNIQTYFFHRYGSSFQGVASETSSPLRLTLAQLKAVLTMAKRLLTRDLLHFLDDQALDVYTSGQVKIFPYKSLKETVNLVIISLLRELLQRQKDLPEPFTRDVQQFIKGLFLSGQTELQGRQHDASEKEDQESNYATVNKFKVNVQANAACVDLLVWAIADENDSQTLTLLCDHFAAVINHPWDEGADSLCSRLTEKLNLSHGHRLVLAHMPLLMVCLQGLGKLAQKFPNIAPTSIACLTNFLVLPSPVLLKLQKQHAASGIASSNRLTLQVPAEGLGPLSSKGSTATLSSCIQPGVCASASQSAFERLRDAAIENLCLAIQAGLSVNTDQVQAFLASIANRLFTAESSDVESTLISTNTVLALGHVAVTLKDTPRTLESILQFFIQRFCRPPSQLDVLIIDQLGCIIISNCDIKIYEEIMKMFTQITVDASSAAYTSGVAEDRKLQHVTLAVNNALANIAASIQGDGEMLELLGRLLELFVQLGLEAKRVAEKSNTPLKASSSAGNLGVLLPVIAVLVRRLQPIRHPKPRLHRLFRDFWLYCVIMGFTNASQWPTEWHEAVKDIAVKSPLLTSLSAQRSEIRELQYTSALRSDSVAPAELQELKNQILSLLNNFTSEVSQVISKLTFPQCAYVLSVLRLETLRVENAKETSFHPMFEYLSDPAIQKDKTGLWKCISCVSDTVFQTFLEVMSRKAKREARDRDLETHAQLLLVNFNHHHRDIRRAADKYLAGLVDKYYNLLFSDALDLVLSLSLNLDANEENPVLSIPNTPYSLLLMDTLEAREGIVKDFAARCQGIIQEAIRWAPHVTRSHLQEYITPSREVALAHVDMRGSILTTNLNHKTSVPGLPQGTIRPHAGLALATESVLASAGLNTTSEALSQSALEKRPNCVKNNTASFIATMTLRSRYAGEILGILLAVANEKGRMNVIHSLIAALKAACIQGNKARHEETLWRATAMIIAHDQVHRGLLYAVCSSLVDFFTVSAAECSVHCWTWLLSARPDLEQVFLQEMITAWHASVSRGLGLFTPVKASPSPMATSEDIILKPDPPYVTPHRIWIKFLCERIEMVKYYSQDQVEIFAKMLHRTLHTFEGSFNSHQNRHVACVGPRFSLLSAGLSLLQGDILPRSICKNALRERVYYAALDYFCEPMQCPTPEQKGGRLREDVLVLIRFWQAMHSDKKYLKTSLIADFEMGGMGVGARGSSASRIGGGGSLGGNPSWSSGWINTVPSYAPTSLSRKSGGKTSRSGKGPAGQAADAFVKDYLKKRNLILSLLAVEIEWLITWHNPLGLVEQNIPGQESISTWRSNPVTEKTWKEYVHMAWEVNPALAVFLSSRFKPHSEVIDREVRRLVRGNPILVSHIPEALQYLVTADSIVNDYPELSYLLTWSRSVPIRAISFFSRQYPPHPITAQYAVRVLSTYPPSTMMFYIAQLVQALRYDTMGFVAQYLLSAAASSQLICHQLIWNMQTNMYSDEEGTVKDVDLYDLLNHLIQEIVDNSSGDARQFYEREFDFFNRITSISGQIKQYPKGPERKKACLEALSKVEVQPGCYLPSNPEAIVLDIDYKSATPMQSAAKAPFLARFRVRPCGIGELEYAGMHAGELRVPPAKPDYWQAAIFKVADDLRQDVLALQIIALLKNVLQKVGLDLFLFPYRVVATGPGCGVIECVPNAKSRDQLGRQTDISMYDYFLKKYGEESSKEFQRARRNFIKSMAAYSVIGYLLQIKDRHNGNIMLDADGHIIHIDFGFMFESSPGGNLGFEPDIKLTDEMVKIMGDKMEAAPFRWFMELCIQMYLAVRPYSEDIISLVSLMLDTGLPCFRGQTIKQLRARFNPNMSEREAAVHMIQVIRSSFLSIRTRTYDMLQFYQNQIPY</sequence>
<feature type="compositionally biased region" description="Low complexity" evidence="5">
    <location>
        <begin position="1509"/>
        <end position="1524"/>
    </location>
</feature>
<dbReference type="InterPro" id="IPR045495">
    <property type="entry name" value="PI4K_N"/>
</dbReference>
<dbReference type="InterPro" id="IPR015433">
    <property type="entry name" value="PI3/4_kinase"/>
</dbReference>
<dbReference type="GO" id="GO:0048015">
    <property type="term" value="P:phosphatidylinositol-mediated signaling"/>
    <property type="evidence" value="ECO:0007669"/>
    <property type="project" value="TreeGrafter"/>
</dbReference>
<dbReference type="InterPro" id="IPR036940">
    <property type="entry name" value="PI3/4_kinase_cat_sf"/>
</dbReference>
<dbReference type="CDD" id="cd05167">
    <property type="entry name" value="PI4Kc_III_alpha"/>
    <property type="match status" value="1"/>
</dbReference>
<evidence type="ECO:0000256" key="4">
    <source>
        <dbReference type="ARBA" id="ARBA00022777"/>
    </source>
</evidence>
<dbReference type="EC" id="2.7.1.67" evidence="2"/>
<dbReference type="Pfam" id="PF00454">
    <property type="entry name" value="PI3_PI4_kinase"/>
    <property type="match status" value="1"/>
</dbReference>
<evidence type="ECO:0000256" key="3">
    <source>
        <dbReference type="ARBA" id="ARBA00022679"/>
    </source>
</evidence>
<keyword evidence="9" id="KW-1185">Reference proteome</keyword>
<name>A0A7R8X7G4_9CRUS</name>
<dbReference type="SMART" id="SM00146">
    <property type="entry name" value="PI3Kc"/>
    <property type="match status" value="1"/>
</dbReference>
<dbReference type="Gene3D" id="3.30.1010.10">
    <property type="entry name" value="Phosphatidylinositol 3-kinase Catalytic Subunit, Chain A, domain 4"/>
    <property type="match status" value="1"/>
</dbReference>
<dbReference type="FunFam" id="3.30.1010.10:FF:000009">
    <property type="entry name" value="Phosphatidylinositol 4-kinase, catalytic, alpha"/>
    <property type="match status" value="1"/>
</dbReference>
<dbReference type="InterPro" id="IPR001263">
    <property type="entry name" value="PI3K_accessory_dom"/>
</dbReference>
<reference evidence="8" key="1">
    <citation type="submission" date="2020-11" db="EMBL/GenBank/DDBJ databases">
        <authorList>
            <person name="Tran Van P."/>
        </authorList>
    </citation>
    <scope>NUCLEOTIDE SEQUENCE</scope>
</reference>
<dbReference type="PROSITE" id="PS50290">
    <property type="entry name" value="PI3_4_KINASE_3"/>
    <property type="match status" value="1"/>
</dbReference>
<evidence type="ECO:0000313" key="8">
    <source>
        <dbReference type="EMBL" id="CAD7241990.1"/>
    </source>
</evidence>
<dbReference type="PANTHER" id="PTHR10048:SF15">
    <property type="entry name" value="PHOSPHATIDYLINOSITOL 4-KINASE ALPHA"/>
    <property type="match status" value="1"/>
</dbReference>
<dbReference type="GO" id="GO:0005886">
    <property type="term" value="C:plasma membrane"/>
    <property type="evidence" value="ECO:0007669"/>
    <property type="project" value="TreeGrafter"/>
</dbReference>
<dbReference type="InterPro" id="IPR011009">
    <property type="entry name" value="Kinase-like_dom_sf"/>
</dbReference>
<feature type="domain" description="PIK helical" evidence="7">
    <location>
        <begin position="1591"/>
        <end position="1768"/>
    </location>
</feature>
<evidence type="ECO:0000256" key="1">
    <source>
        <dbReference type="ARBA" id="ARBA00006209"/>
    </source>
</evidence>
<keyword evidence="4" id="KW-0418">Kinase</keyword>
<dbReference type="InterPro" id="IPR000403">
    <property type="entry name" value="PI3/4_kinase_cat_dom"/>
</dbReference>
<dbReference type="PROSITE" id="PS00916">
    <property type="entry name" value="PI3_4_KINASE_2"/>
    <property type="match status" value="1"/>
</dbReference>
<dbReference type="GO" id="GO:0046854">
    <property type="term" value="P:phosphatidylinositol phosphate biosynthetic process"/>
    <property type="evidence" value="ECO:0007669"/>
    <property type="project" value="InterPro"/>
</dbReference>
<evidence type="ECO:0000256" key="2">
    <source>
        <dbReference type="ARBA" id="ARBA00012169"/>
    </source>
</evidence>
<dbReference type="GO" id="GO:0005737">
    <property type="term" value="C:cytoplasm"/>
    <property type="evidence" value="ECO:0007669"/>
    <property type="project" value="TreeGrafter"/>
</dbReference>
<dbReference type="Pfam" id="PF00613">
    <property type="entry name" value="PI3Ka"/>
    <property type="match status" value="1"/>
</dbReference>
<feature type="domain" description="PI3K/PI4K catalytic" evidence="6">
    <location>
        <begin position="1867"/>
        <end position="2129"/>
    </location>
</feature>
<dbReference type="EMBL" id="CAJPEV010000203">
    <property type="protein sequence ID" value="CAG0882290.1"/>
    <property type="molecule type" value="Genomic_DNA"/>
</dbReference>
<dbReference type="InterPro" id="IPR016024">
    <property type="entry name" value="ARM-type_fold"/>
</dbReference>
<dbReference type="FunFam" id="1.10.1070.11:FF:000005">
    <property type="entry name" value="Phosphatidylinositol 4-kinase, catalytic, alpha"/>
    <property type="match status" value="1"/>
</dbReference>
<dbReference type="PROSITE" id="PS51545">
    <property type="entry name" value="PIK_HELICAL"/>
    <property type="match status" value="1"/>
</dbReference>
<dbReference type="Gene3D" id="1.25.40.70">
    <property type="entry name" value="Phosphatidylinositol 3-kinase, accessory domain (PIK)"/>
    <property type="match status" value="1"/>
</dbReference>
<dbReference type="PANTHER" id="PTHR10048">
    <property type="entry name" value="PHOSPHATIDYLINOSITOL KINASE"/>
    <property type="match status" value="1"/>
</dbReference>
<dbReference type="EMBL" id="LR899720">
    <property type="protein sequence ID" value="CAD7241990.1"/>
    <property type="molecule type" value="Genomic_DNA"/>
</dbReference>
<evidence type="ECO:0000259" key="6">
    <source>
        <dbReference type="PROSITE" id="PS50290"/>
    </source>
</evidence>
<dbReference type="SUPFAM" id="SSF48371">
    <property type="entry name" value="ARM repeat"/>
    <property type="match status" value="2"/>
</dbReference>
<dbReference type="GO" id="GO:0004430">
    <property type="term" value="F:1-phosphatidylinositol 4-kinase activity"/>
    <property type="evidence" value="ECO:0007669"/>
    <property type="project" value="UniProtKB-EC"/>
</dbReference>